<dbReference type="OMA" id="CICELLD"/>
<dbReference type="AlphaFoldDB" id="A0A834ZE26"/>
<dbReference type="PANTHER" id="PTHR12281">
    <property type="entry name" value="RP42 RELATED"/>
    <property type="match status" value="1"/>
</dbReference>
<evidence type="ECO:0000313" key="3">
    <source>
        <dbReference type="EMBL" id="KAF8400552.1"/>
    </source>
</evidence>
<protein>
    <recommendedName>
        <fullName evidence="1">Defective in cullin neddylation protein</fullName>
    </recommendedName>
</protein>
<evidence type="ECO:0000313" key="4">
    <source>
        <dbReference type="Proteomes" id="UP000655225"/>
    </source>
</evidence>
<dbReference type="OrthoDB" id="286637at2759"/>
<dbReference type="PROSITE" id="PS51229">
    <property type="entry name" value="DCUN1"/>
    <property type="match status" value="1"/>
</dbReference>
<dbReference type="InterPro" id="IPR011992">
    <property type="entry name" value="EF-hand-dom_pair"/>
</dbReference>
<gene>
    <name evidence="3" type="ORF">HHK36_013851</name>
</gene>
<sequence length="228" mass="26440">MHRPTTTTISAIDLNQSASSESNTKMLEWIDRLFNSYANRSSGMINREGVEALCSDVKVDHTDVRILMLAWKMNARRQGYFTLDEWRTGLIALEADTIKKLRKVLQMLEEVGTSVLRPKKFMDFYSYSFRYCLTEEKHKTIDMKCICELLDLVLGCRFRSQVDSFVEYLKVSGRFMFLIHLSSIEWTAESLHIELLQNPFLLETLPESLFSKLDIELAQNLFLLGTLS</sequence>
<keyword evidence="4" id="KW-1185">Reference proteome</keyword>
<dbReference type="GO" id="GO:0000151">
    <property type="term" value="C:ubiquitin ligase complex"/>
    <property type="evidence" value="ECO:0007669"/>
    <property type="project" value="TreeGrafter"/>
</dbReference>
<organism evidence="3 4">
    <name type="scientific">Tetracentron sinense</name>
    <name type="common">Spur-leaf</name>
    <dbReference type="NCBI Taxonomy" id="13715"/>
    <lineage>
        <taxon>Eukaryota</taxon>
        <taxon>Viridiplantae</taxon>
        <taxon>Streptophyta</taxon>
        <taxon>Embryophyta</taxon>
        <taxon>Tracheophyta</taxon>
        <taxon>Spermatophyta</taxon>
        <taxon>Magnoliopsida</taxon>
        <taxon>Trochodendrales</taxon>
        <taxon>Trochodendraceae</taxon>
        <taxon>Tetracentron</taxon>
    </lineage>
</organism>
<dbReference type="GO" id="GO:0031624">
    <property type="term" value="F:ubiquitin conjugating enzyme binding"/>
    <property type="evidence" value="ECO:0007669"/>
    <property type="project" value="TreeGrafter"/>
</dbReference>
<dbReference type="GO" id="GO:0032182">
    <property type="term" value="F:ubiquitin-like protein binding"/>
    <property type="evidence" value="ECO:0007669"/>
    <property type="project" value="TreeGrafter"/>
</dbReference>
<reference evidence="3 4" key="1">
    <citation type="submission" date="2020-04" db="EMBL/GenBank/DDBJ databases">
        <title>Plant Genome Project.</title>
        <authorList>
            <person name="Zhang R.-G."/>
        </authorList>
    </citation>
    <scope>NUCLEOTIDE SEQUENCE [LARGE SCALE GENOMIC DNA]</scope>
    <source>
        <strain evidence="3">YNK0</strain>
        <tissue evidence="3">Leaf</tissue>
    </source>
</reference>
<dbReference type="InterPro" id="IPR042460">
    <property type="entry name" value="DCN1-like_PONY"/>
</dbReference>
<dbReference type="PANTHER" id="PTHR12281:SF12">
    <property type="entry name" value="DEFECTIVE IN CULLIN NEDDYLATION PROTEIN"/>
    <property type="match status" value="1"/>
</dbReference>
<dbReference type="SUPFAM" id="SSF47473">
    <property type="entry name" value="EF-hand"/>
    <property type="match status" value="1"/>
</dbReference>
<evidence type="ECO:0000256" key="1">
    <source>
        <dbReference type="RuleBase" id="RU410713"/>
    </source>
</evidence>
<dbReference type="Gene3D" id="1.10.238.200">
    <property type="entry name" value="Cullin, PONY binding domain"/>
    <property type="match status" value="1"/>
</dbReference>
<comment type="caution">
    <text evidence="3">The sequence shown here is derived from an EMBL/GenBank/DDBJ whole genome shotgun (WGS) entry which is preliminary data.</text>
</comment>
<evidence type="ECO:0000259" key="2">
    <source>
        <dbReference type="PROSITE" id="PS51229"/>
    </source>
</evidence>
<name>A0A834ZE26_TETSI</name>
<dbReference type="InterPro" id="IPR005176">
    <property type="entry name" value="PONY_dom"/>
</dbReference>
<feature type="domain" description="DCUN1" evidence="2">
    <location>
        <begin position="25"/>
        <end position="228"/>
    </location>
</feature>
<dbReference type="Gene3D" id="1.10.238.10">
    <property type="entry name" value="EF-hand"/>
    <property type="match status" value="1"/>
</dbReference>
<dbReference type="GO" id="GO:0097602">
    <property type="term" value="F:cullin family protein binding"/>
    <property type="evidence" value="ECO:0007669"/>
    <property type="project" value="TreeGrafter"/>
</dbReference>
<dbReference type="Proteomes" id="UP000655225">
    <property type="component" value="Unassembled WGS sequence"/>
</dbReference>
<accession>A0A834ZE26</accession>
<dbReference type="GO" id="GO:0045116">
    <property type="term" value="P:protein neddylation"/>
    <property type="evidence" value="ECO:0007669"/>
    <property type="project" value="TreeGrafter"/>
</dbReference>
<dbReference type="InterPro" id="IPR014764">
    <property type="entry name" value="DCN-prot"/>
</dbReference>
<comment type="function">
    <text evidence="1">Neddylation of cullins play an essential role in the regulation of SCF-type complexes activity.</text>
</comment>
<dbReference type="Pfam" id="PF03556">
    <property type="entry name" value="Cullin_binding"/>
    <property type="match status" value="1"/>
</dbReference>
<dbReference type="EMBL" id="JABCRI010000009">
    <property type="protein sequence ID" value="KAF8400552.1"/>
    <property type="molecule type" value="Genomic_DNA"/>
</dbReference>
<proteinExistence type="predicted"/>